<evidence type="ECO:0000259" key="3">
    <source>
        <dbReference type="PROSITE" id="PS50943"/>
    </source>
</evidence>
<dbReference type="STRING" id="1121331.SAMN02745248_01193"/>
<dbReference type="Pfam" id="PF01381">
    <property type="entry name" value="HTH_3"/>
    <property type="match status" value="1"/>
</dbReference>
<feature type="transmembrane region" description="Helical" evidence="2">
    <location>
        <begin position="108"/>
        <end position="125"/>
    </location>
</feature>
<dbReference type="PANTHER" id="PTHR46558:SF15">
    <property type="entry name" value="HELIX-TURN-HELIX DOMAIN PROTEIN"/>
    <property type="match status" value="1"/>
</dbReference>
<feature type="transmembrane region" description="Helical" evidence="2">
    <location>
        <begin position="169"/>
        <end position="190"/>
    </location>
</feature>
<dbReference type="SUPFAM" id="SSF47413">
    <property type="entry name" value="lambda repressor-like DNA-binding domains"/>
    <property type="match status" value="1"/>
</dbReference>
<organism evidence="4 5">
    <name type="scientific">Hathewaya proteolytica DSM 3090</name>
    <dbReference type="NCBI Taxonomy" id="1121331"/>
    <lineage>
        <taxon>Bacteria</taxon>
        <taxon>Bacillati</taxon>
        <taxon>Bacillota</taxon>
        <taxon>Clostridia</taxon>
        <taxon>Eubacteriales</taxon>
        <taxon>Clostridiaceae</taxon>
        <taxon>Hathewaya</taxon>
    </lineage>
</organism>
<evidence type="ECO:0000256" key="1">
    <source>
        <dbReference type="ARBA" id="ARBA00023125"/>
    </source>
</evidence>
<keyword evidence="2" id="KW-1133">Transmembrane helix</keyword>
<evidence type="ECO:0000313" key="5">
    <source>
        <dbReference type="Proteomes" id="UP000183952"/>
    </source>
</evidence>
<reference evidence="4 5" key="1">
    <citation type="submission" date="2016-11" db="EMBL/GenBank/DDBJ databases">
        <authorList>
            <person name="Jaros S."/>
            <person name="Januszkiewicz K."/>
            <person name="Wedrychowicz H."/>
        </authorList>
    </citation>
    <scope>NUCLEOTIDE SEQUENCE [LARGE SCALE GENOMIC DNA]</scope>
    <source>
        <strain evidence="4 5">DSM 3090</strain>
    </source>
</reference>
<evidence type="ECO:0000313" key="4">
    <source>
        <dbReference type="EMBL" id="SHJ87522.1"/>
    </source>
</evidence>
<keyword evidence="5" id="KW-1185">Reference proteome</keyword>
<evidence type="ECO:0000256" key="2">
    <source>
        <dbReference type="SAM" id="Phobius"/>
    </source>
</evidence>
<keyword evidence="2" id="KW-0812">Transmembrane</keyword>
<dbReference type="InterPro" id="IPR001387">
    <property type="entry name" value="Cro/C1-type_HTH"/>
</dbReference>
<dbReference type="SMART" id="SM00530">
    <property type="entry name" value="HTH_XRE"/>
    <property type="match status" value="1"/>
</dbReference>
<dbReference type="Gene3D" id="1.10.260.40">
    <property type="entry name" value="lambda repressor-like DNA-binding domains"/>
    <property type="match status" value="1"/>
</dbReference>
<gene>
    <name evidence="4" type="ORF">SAMN02745248_01193</name>
</gene>
<name>A0A1M6MVQ7_9CLOT</name>
<sequence>MDISRQIKKYRLDSKLSQEDLAEKIYVTRQTISNWENGKNYPDINSLVLLSNLFGISLDILVKGDLEEMKEEIKTEDIKKFNRDGAIFTLLFITTILLGVPLFLFLEFIGVAIWCVIFGVTMYYGRCVEKQKKAYDVQTFREIVAFTEGKKLDEIEKRCEVAKRPYQDILAVICSGLIAAVVAIGMHFLFRLIGCIK</sequence>
<keyword evidence="2" id="KW-0472">Membrane</keyword>
<protein>
    <submittedName>
        <fullName evidence="4">Transcriptional regulator, contains XRE-family HTH domain</fullName>
    </submittedName>
</protein>
<dbReference type="EMBL" id="FRAD01000008">
    <property type="protein sequence ID" value="SHJ87522.1"/>
    <property type="molecule type" value="Genomic_DNA"/>
</dbReference>
<dbReference type="CDD" id="cd00093">
    <property type="entry name" value="HTH_XRE"/>
    <property type="match status" value="1"/>
</dbReference>
<dbReference type="AlphaFoldDB" id="A0A1M6MVQ7"/>
<dbReference type="Proteomes" id="UP000183952">
    <property type="component" value="Unassembled WGS sequence"/>
</dbReference>
<feature type="domain" description="HTH cro/C1-type" evidence="3">
    <location>
        <begin position="7"/>
        <end position="61"/>
    </location>
</feature>
<feature type="transmembrane region" description="Helical" evidence="2">
    <location>
        <begin position="85"/>
        <end position="102"/>
    </location>
</feature>
<dbReference type="InterPro" id="IPR010982">
    <property type="entry name" value="Lambda_DNA-bd_dom_sf"/>
</dbReference>
<dbReference type="PROSITE" id="PS50943">
    <property type="entry name" value="HTH_CROC1"/>
    <property type="match status" value="1"/>
</dbReference>
<dbReference type="GO" id="GO:0003677">
    <property type="term" value="F:DNA binding"/>
    <property type="evidence" value="ECO:0007669"/>
    <property type="project" value="UniProtKB-KW"/>
</dbReference>
<dbReference type="PANTHER" id="PTHR46558">
    <property type="entry name" value="TRACRIPTIONAL REGULATORY PROTEIN-RELATED-RELATED"/>
    <property type="match status" value="1"/>
</dbReference>
<accession>A0A1M6MVQ7</accession>
<proteinExistence type="predicted"/>
<keyword evidence="1" id="KW-0238">DNA-binding</keyword>
<dbReference type="OrthoDB" id="9801008at2"/>
<dbReference type="RefSeq" id="WP_072903206.1">
    <property type="nucleotide sequence ID" value="NZ_FRAD01000008.1"/>
</dbReference>